<comment type="function">
    <text evidence="7">Part of the MsrPQ system that repairs oxidized periplasmic proteins containing methionine sulfoxide residues (Met-O), using respiratory chain electrons. Thus protects these proteins from oxidative-stress damage caused by reactive species of oxygen and chlorine generated by the host defense mechanisms. MsrPQ is essential for the maintenance of envelope integrity under bleach stress, rescuing a wide series of structurally unrelated periplasmic proteins from methionine oxidation. MsrQ provides electrons for reduction to the reductase catalytic subunit MsrP, using the quinone pool of the respiratory chain.</text>
</comment>
<comment type="subunit">
    <text evidence="7">Heterodimer of a catalytic subunit (MsrP) and a heme-binding subunit (MsrQ).</text>
</comment>
<dbReference type="InterPro" id="IPR022837">
    <property type="entry name" value="MsrQ-like"/>
</dbReference>
<dbReference type="AlphaFoldDB" id="A0A5C4R262"/>
<dbReference type="Proteomes" id="UP000304880">
    <property type="component" value="Unassembled WGS sequence"/>
</dbReference>
<proteinExistence type="inferred from homology"/>
<feature type="transmembrane region" description="Helical" evidence="7">
    <location>
        <begin position="151"/>
        <end position="169"/>
    </location>
</feature>
<keyword evidence="7" id="KW-0288">FMN</keyword>
<name>A0A5C4R262_9RHOB</name>
<feature type="domain" description="Ferric oxidoreductase" evidence="8">
    <location>
        <begin position="53"/>
        <end position="162"/>
    </location>
</feature>
<evidence type="ECO:0000256" key="3">
    <source>
        <dbReference type="ARBA" id="ARBA00022692"/>
    </source>
</evidence>
<evidence type="ECO:0000256" key="4">
    <source>
        <dbReference type="ARBA" id="ARBA00022989"/>
    </source>
</evidence>
<dbReference type="GO" id="GO:0046872">
    <property type="term" value="F:metal ion binding"/>
    <property type="evidence" value="ECO:0007669"/>
    <property type="project" value="UniProtKB-KW"/>
</dbReference>
<dbReference type="GO" id="GO:0005886">
    <property type="term" value="C:plasma membrane"/>
    <property type="evidence" value="ECO:0007669"/>
    <property type="project" value="UniProtKB-SubCell"/>
</dbReference>
<comment type="cofactor">
    <cofactor evidence="7">
        <name>FMN</name>
        <dbReference type="ChEBI" id="CHEBI:58210"/>
    </cofactor>
    <text evidence="7">Binds 1 FMN per subunit.</text>
</comment>
<comment type="caution">
    <text evidence="9">The sequence shown here is derived from an EMBL/GenBank/DDBJ whole genome shotgun (WGS) entry which is preliminary data.</text>
</comment>
<dbReference type="InterPro" id="IPR013130">
    <property type="entry name" value="Fe3_Rdtase_TM_dom"/>
</dbReference>
<evidence type="ECO:0000256" key="2">
    <source>
        <dbReference type="ARBA" id="ARBA00022448"/>
    </source>
</evidence>
<feature type="transmembrane region" description="Helical" evidence="7">
    <location>
        <begin position="117"/>
        <end position="139"/>
    </location>
</feature>
<gene>
    <name evidence="7" type="primary">msrQ</name>
    <name evidence="9" type="ORF">FHD67_17040</name>
</gene>
<keyword evidence="7" id="KW-0249">Electron transport</keyword>
<evidence type="ECO:0000313" key="9">
    <source>
        <dbReference type="EMBL" id="TNH38016.1"/>
    </source>
</evidence>
<comment type="subcellular location">
    <subcellularLocation>
        <location evidence="7">Cell membrane</location>
        <topology evidence="7">Multi-pass membrane protein</topology>
    </subcellularLocation>
    <subcellularLocation>
        <location evidence="1">Membrane</location>
        <topology evidence="1">Multi-pass membrane protein</topology>
    </subcellularLocation>
</comment>
<evidence type="ECO:0000256" key="6">
    <source>
        <dbReference type="ARBA" id="ARBA00023136"/>
    </source>
</evidence>
<comment type="cofactor">
    <cofactor evidence="7">
        <name>heme b</name>
        <dbReference type="ChEBI" id="CHEBI:60344"/>
    </cofactor>
    <text evidence="7">Binds 1 heme b (iron(II)-protoporphyrin IX) group per subunit.</text>
</comment>
<feature type="transmembrane region" description="Helical" evidence="7">
    <location>
        <begin position="12"/>
        <end position="33"/>
    </location>
</feature>
<keyword evidence="5 7" id="KW-0408">Iron</keyword>
<keyword evidence="6 7" id="KW-0472">Membrane</keyword>
<dbReference type="PANTHER" id="PTHR36964">
    <property type="entry name" value="PROTEIN-METHIONINE-SULFOXIDE REDUCTASE HEME-BINDING SUBUNIT MSRQ"/>
    <property type="match status" value="1"/>
</dbReference>
<keyword evidence="2 7" id="KW-0813">Transport</keyword>
<dbReference type="GO" id="GO:0010181">
    <property type="term" value="F:FMN binding"/>
    <property type="evidence" value="ECO:0007669"/>
    <property type="project" value="UniProtKB-UniRule"/>
</dbReference>
<dbReference type="GO" id="GO:0009055">
    <property type="term" value="F:electron transfer activity"/>
    <property type="evidence" value="ECO:0007669"/>
    <property type="project" value="UniProtKB-UniRule"/>
</dbReference>
<dbReference type="Pfam" id="PF01794">
    <property type="entry name" value="Ferric_reduct"/>
    <property type="match status" value="1"/>
</dbReference>
<keyword evidence="7" id="KW-0285">Flavoprotein</keyword>
<keyword evidence="10" id="KW-1185">Reference proteome</keyword>
<dbReference type="EMBL" id="VDDC01000040">
    <property type="protein sequence ID" value="TNH38016.1"/>
    <property type="molecule type" value="Genomic_DNA"/>
</dbReference>
<evidence type="ECO:0000259" key="8">
    <source>
        <dbReference type="Pfam" id="PF01794"/>
    </source>
</evidence>
<keyword evidence="7" id="KW-1003">Cell membrane</keyword>
<feature type="transmembrane region" description="Helical" evidence="7">
    <location>
        <begin position="53"/>
        <end position="69"/>
    </location>
</feature>
<evidence type="ECO:0000256" key="1">
    <source>
        <dbReference type="ARBA" id="ARBA00004141"/>
    </source>
</evidence>
<evidence type="ECO:0000313" key="10">
    <source>
        <dbReference type="Proteomes" id="UP000304880"/>
    </source>
</evidence>
<feature type="transmembrane region" description="Helical" evidence="7">
    <location>
        <begin position="175"/>
        <end position="194"/>
    </location>
</feature>
<evidence type="ECO:0000256" key="5">
    <source>
        <dbReference type="ARBA" id="ARBA00023004"/>
    </source>
</evidence>
<dbReference type="GO" id="GO:0020037">
    <property type="term" value="F:heme binding"/>
    <property type="evidence" value="ECO:0007669"/>
    <property type="project" value="UniProtKB-UniRule"/>
</dbReference>
<organism evidence="9 10">
    <name type="scientific">Paracoccus haeundaensis</name>
    <dbReference type="NCBI Taxonomy" id="225362"/>
    <lineage>
        <taxon>Bacteria</taxon>
        <taxon>Pseudomonadati</taxon>
        <taxon>Pseudomonadota</taxon>
        <taxon>Alphaproteobacteria</taxon>
        <taxon>Rhodobacterales</taxon>
        <taxon>Paracoccaceae</taxon>
        <taxon>Paracoccus</taxon>
    </lineage>
</organism>
<dbReference type="HAMAP" id="MF_01207">
    <property type="entry name" value="MsrQ"/>
    <property type="match status" value="1"/>
</dbReference>
<accession>A0A5C4R262</accession>
<dbReference type="PANTHER" id="PTHR36964:SF1">
    <property type="entry name" value="PROTEIN-METHIONINE-SULFOXIDE REDUCTASE HEME-BINDING SUBUNIT MSRQ"/>
    <property type="match status" value="1"/>
</dbReference>
<keyword evidence="3 7" id="KW-0812">Transmembrane</keyword>
<evidence type="ECO:0000256" key="7">
    <source>
        <dbReference type="HAMAP-Rule" id="MF_01207"/>
    </source>
</evidence>
<reference evidence="9 10" key="1">
    <citation type="submission" date="2019-06" db="EMBL/GenBank/DDBJ databases">
        <authorList>
            <person name="Li J."/>
        </authorList>
    </citation>
    <scope>NUCLEOTIDE SEQUENCE [LARGE SCALE GENOMIC DNA]</scope>
    <source>
        <strain evidence="9 10">CGMCC 1.8012</strain>
    </source>
</reference>
<protein>
    <recommendedName>
        <fullName evidence="7">Protein-methionine-sulfoxide reductase heme-binding subunit MsrQ</fullName>
    </recommendedName>
    <alternativeName>
        <fullName evidence="7">Flavocytochrome MsrQ</fullName>
    </alternativeName>
</protein>
<sequence>MIRGINNALRRIPVWAVWLAGAVPFAVLLWDIFTGGLGVDPVQEVEHRLGQTALYFLIGGLAVTPLLRLTGVSLMRFRRAIGVICFAYALPHVLAWVVLDMGLLWGQMARDILKRPYLLFGMGSFLILIALAVTSNNLSLRRMGGQAWRRLHKLVYVAAPLAAMHWLWAIKVNEIAPIFWAAVIALLLASRLVIRRPMSWTRPARA</sequence>
<dbReference type="GO" id="GO:0016679">
    <property type="term" value="F:oxidoreductase activity, acting on diphenols and related substances as donors"/>
    <property type="evidence" value="ECO:0007669"/>
    <property type="project" value="TreeGrafter"/>
</dbReference>
<feature type="transmembrane region" description="Helical" evidence="7">
    <location>
        <begin position="81"/>
        <end position="105"/>
    </location>
</feature>
<keyword evidence="4 7" id="KW-1133">Transmembrane helix</keyword>
<keyword evidence="7" id="KW-0349">Heme</keyword>
<dbReference type="GO" id="GO:0030091">
    <property type="term" value="P:protein repair"/>
    <property type="evidence" value="ECO:0007669"/>
    <property type="project" value="UniProtKB-UniRule"/>
</dbReference>
<keyword evidence="7" id="KW-0479">Metal-binding</keyword>
<dbReference type="RefSeq" id="WP_052714867.1">
    <property type="nucleotide sequence ID" value="NZ_VDDC01000040.1"/>
</dbReference>
<comment type="similarity">
    <text evidence="7">Belongs to the MsrQ family.</text>
</comment>